<evidence type="ECO:0000256" key="6">
    <source>
        <dbReference type="ARBA" id="ARBA00023136"/>
    </source>
</evidence>
<comment type="caution">
    <text evidence="8">The sequence shown here is derived from an EMBL/GenBank/DDBJ whole genome shotgun (WGS) entry which is preliminary data.</text>
</comment>
<keyword evidence="2" id="KW-0813">Transport</keyword>
<feature type="transmembrane region" description="Helical" evidence="7">
    <location>
        <begin position="414"/>
        <end position="431"/>
    </location>
</feature>
<dbReference type="AlphaFoldDB" id="A0A2A4HXP2"/>
<feature type="transmembrane region" description="Helical" evidence="7">
    <location>
        <begin position="85"/>
        <end position="104"/>
    </location>
</feature>
<evidence type="ECO:0000256" key="2">
    <source>
        <dbReference type="ARBA" id="ARBA00022448"/>
    </source>
</evidence>
<protein>
    <submittedName>
        <fullName evidence="8">FUSC family protein</fullName>
    </submittedName>
</protein>
<keyword evidence="3" id="KW-1003">Cell membrane</keyword>
<evidence type="ECO:0000313" key="8">
    <source>
        <dbReference type="EMBL" id="PCG08448.1"/>
    </source>
</evidence>
<dbReference type="PANTHER" id="PTHR30509:SF9">
    <property type="entry name" value="MULTIDRUG RESISTANCE PROTEIN MDTO"/>
    <property type="match status" value="1"/>
</dbReference>
<keyword evidence="9" id="KW-1185">Reference proteome</keyword>
<feature type="transmembrane region" description="Helical" evidence="7">
    <location>
        <begin position="36"/>
        <end position="54"/>
    </location>
</feature>
<evidence type="ECO:0000256" key="5">
    <source>
        <dbReference type="ARBA" id="ARBA00022989"/>
    </source>
</evidence>
<keyword evidence="5 7" id="KW-1133">Transmembrane helix</keyword>
<accession>A0A2A4HXP2</accession>
<evidence type="ECO:0000256" key="4">
    <source>
        <dbReference type="ARBA" id="ARBA00022692"/>
    </source>
</evidence>
<proteinExistence type="predicted"/>
<name>A0A2A4HXP2_9SPHN</name>
<keyword evidence="4 7" id="KW-0812">Transmembrane</keyword>
<sequence>MGIWLFYTYGWVSPRLALPRLGTLVRAPALWADAEALLFSAKTFVAAMLAYYIALRIGLPRQSWAIITAYLVSQGSAGASLSRGLYRLTGTLVGAAATVAILPTFVGEPIICSLVLAGWIGFCLFLSLLDRTPRAYAFVLAGYTASLIGFPGVAEPDAIFDTALVRLQEIGLGILCAVLIHRFVLPRPMTGQFVGKVTATLCDARRLAGDAVRSASDPKQRADRHRLALDLLALNGLATHLPHDPATAAPHRETLRHLHDRLARLLPLATEIEARLAAMRDDEALAALLHAIGQWIDATPAREADATAPHLINRANQLRAIAYAEPAREGNLLTGNLAGHLAELVGLLQEGDLLVREVANDRSARDRRGWRRRTPATGYVHHRDPLMAARAGTGATLGILAGCLLWIWSAWPDGGLAVSVLGVTCALFGNVDAPAPHVRKYMLGSFYGVVLSLAYSFVILPRVTDFPTLVAVLAPAFLWGGSLQARPATAYMALGITLTIPILSGLGAPYSGDFADALNGSVALFVATGFGAASMTLLQTVPADAAIDRLLRLTRRDVARRALGRGPAEAVWTSLMVDRTALLLPRLGASTRARADTLDAMLRHLRIGHAVAGLRRALDGARAPIVQQGLQLLGALAEYWANTRDGDAGAVAALVERIETLIARVAADANEGRLRLLDRLLDLRHALAPAAATDPKRAG</sequence>
<dbReference type="Pfam" id="PF04632">
    <property type="entry name" value="FUSC"/>
    <property type="match status" value="1"/>
</dbReference>
<dbReference type="RefSeq" id="WP_096612796.1">
    <property type="nucleotide sequence ID" value="NZ_NWVD01000005.1"/>
</dbReference>
<feature type="transmembrane region" description="Helical" evidence="7">
    <location>
        <begin position="522"/>
        <end position="547"/>
    </location>
</feature>
<reference evidence="8 9" key="1">
    <citation type="submission" date="2017-09" db="EMBL/GenBank/DDBJ databases">
        <title>Sphingomonas ginsenosidimutans KACC 14949, whole genome shotgun sequence.</title>
        <authorList>
            <person name="Feng G."/>
            <person name="Zhu H."/>
        </authorList>
    </citation>
    <scope>NUCLEOTIDE SEQUENCE [LARGE SCALE GENOMIC DNA]</scope>
    <source>
        <strain evidence="8 9">KACC 14949</strain>
    </source>
</reference>
<feature type="transmembrane region" description="Helical" evidence="7">
    <location>
        <begin position="388"/>
        <end position="408"/>
    </location>
</feature>
<keyword evidence="6 7" id="KW-0472">Membrane</keyword>
<dbReference type="GO" id="GO:0022857">
    <property type="term" value="F:transmembrane transporter activity"/>
    <property type="evidence" value="ECO:0007669"/>
    <property type="project" value="InterPro"/>
</dbReference>
<dbReference type="Proteomes" id="UP000218784">
    <property type="component" value="Unassembled WGS sequence"/>
</dbReference>
<gene>
    <name evidence="8" type="ORF">COA17_12200</name>
</gene>
<feature type="transmembrane region" description="Helical" evidence="7">
    <location>
        <begin position="136"/>
        <end position="154"/>
    </location>
</feature>
<organism evidence="8 9">
    <name type="scientific">Sphingomonas ginsenosidimutans</name>
    <dbReference type="NCBI Taxonomy" id="862134"/>
    <lineage>
        <taxon>Bacteria</taxon>
        <taxon>Pseudomonadati</taxon>
        <taxon>Pseudomonadota</taxon>
        <taxon>Alphaproteobacteria</taxon>
        <taxon>Sphingomonadales</taxon>
        <taxon>Sphingomonadaceae</taxon>
        <taxon>Sphingomonas</taxon>
    </lineage>
</organism>
<feature type="transmembrane region" description="Helical" evidence="7">
    <location>
        <begin position="166"/>
        <end position="185"/>
    </location>
</feature>
<evidence type="ECO:0000313" key="9">
    <source>
        <dbReference type="Proteomes" id="UP000218784"/>
    </source>
</evidence>
<dbReference type="PANTHER" id="PTHR30509">
    <property type="entry name" value="P-HYDROXYBENZOIC ACID EFFLUX PUMP SUBUNIT-RELATED"/>
    <property type="match status" value="1"/>
</dbReference>
<evidence type="ECO:0000256" key="3">
    <source>
        <dbReference type="ARBA" id="ARBA00022475"/>
    </source>
</evidence>
<dbReference type="GO" id="GO:0005886">
    <property type="term" value="C:plasma membrane"/>
    <property type="evidence" value="ECO:0007669"/>
    <property type="project" value="UniProtKB-SubCell"/>
</dbReference>
<evidence type="ECO:0000256" key="1">
    <source>
        <dbReference type="ARBA" id="ARBA00004651"/>
    </source>
</evidence>
<comment type="subcellular location">
    <subcellularLocation>
        <location evidence="1">Cell membrane</location>
        <topology evidence="1">Multi-pass membrane protein</topology>
    </subcellularLocation>
</comment>
<dbReference type="InterPro" id="IPR006726">
    <property type="entry name" value="PHBA_efflux_AaeB/fusaric-R"/>
</dbReference>
<evidence type="ECO:0000256" key="7">
    <source>
        <dbReference type="SAM" id="Phobius"/>
    </source>
</evidence>
<feature type="transmembrane region" description="Helical" evidence="7">
    <location>
        <begin position="443"/>
        <end position="460"/>
    </location>
</feature>
<dbReference type="EMBL" id="NWVD01000005">
    <property type="protein sequence ID" value="PCG08448.1"/>
    <property type="molecule type" value="Genomic_DNA"/>
</dbReference>
<feature type="transmembrane region" description="Helical" evidence="7">
    <location>
        <begin position="110"/>
        <end position="129"/>
    </location>
</feature>
<feature type="transmembrane region" description="Helical" evidence="7">
    <location>
        <begin position="490"/>
        <end position="510"/>
    </location>
</feature>